<keyword evidence="1" id="KW-0472">Membrane</keyword>
<organism evidence="2 3">
    <name type="scientific">Planobispora longispora</name>
    <dbReference type="NCBI Taxonomy" id="28887"/>
    <lineage>
        <taxon>Bacteria</taxon>
        <taxon>Bacillati</taxon>
        <taxon>Actinomycetota</taxon>
        <taxon>Actinomycetes</taxon>
        <taxon>Streptosporangiales</taxon>
        <taxon>Streptosporangiaceae</taxon>
        <taxon>Planobispora</taxon>
    </lineage>
</organism>
<dbReference type="Proteomes" id="UP000616724">
    <property type="component" value="Unassembled WGS sequence"/>
</dbReference>
<evidence type="ECO:0000313" key="3">
    <source>
        <dbReference type="Proteomes" id="UP000616724"/>
    </source>
</evidence>
<gene>
    <name evidence="2" type="ORF">Plo01_25410</name>
</gene>
<comment type="caution">
    <text evidence="2">The sequence shown here is derived from an EMBL/GenBank/DDBJ whole genome shotgun (WGS) entry which is preliminary data.</text>
</comment>
<evidence type="ECO:0000313" key="2">
    <source>
        <dbReference type="EMBL" id="GIH76112.1"/>
    </source>
</evidence>
<sequence>MVERPVPHEAALHASGAAESASAAAAALVWISVALFATGVIMSLGEDRRRGHLGWVESSGTEYVAVCECGWRDTAREEATAAFVEAGNHAGRVDLQVRPLS</sequence>
<keyword evidence="1" id="KW-0812">Transmembrane</keyword>
<protein>
    <submittedName>
        <fullName evidence="2">Uncharacterized protein</fullName>
    </submittedName>
</protein>
<keyword evidence="3" id="KW-1185">Reference proteome</keyword>
<keyword evidence="1" id="KW-1133">Transmembrane helix</keyword>
<dbReference type="AlphaFoldDB" id="A0A8J3W4T5"/>
<proteinExistence type="predicted"/>
<dbReference type="RefSeq" id="WP_203890727.1">
    <property type="nucleotide sequence ID" value="NZ_BOOH01000019.1"/>
</dbReference>
<evidence type="ECO:0000256" key="1">
    <source>
        <dbReference type="SAM" id="Phobius"/>
    </source>
</evidence>
<dbReference type="EMBL" id="BOOH01000019">
    <property type="protein sequence ID" value="GIH76112.1"/>
    <property type="molecule type" value="Genomic_DNA"/>
</dbReference>
<accession>A0A8J3W4T5</accession>
<name>A0A8J3W4T5_9ACTN</name>
<reference evidence="2 3" key="1">
    <citation type="submission" date="2021-01" db="EMBL/GenBank/DDBJ databases">
        <title>Whole genome shotgun sequence of Planobispora longispora NBRC 13918.</title>
        <authorList>
            <person name="Komaki H."/>
            <person name="Tamura T."/>
        </authorList>
    </citation>
    <scope>NUCLEOTIDE SEQUENCE [LARGE SCALE GENOMIC DNA]</scope>
    <source>
        <strain evidence="2 3">NBRC 13918</strain>
    </source>
</reference>
<feature type="transmembrane region" description="Helical" evidence="1">
    <location>
        <begin position="20"/>
        <end position="44"/>
    </location>
</feature>